<dbReference type="AlphaFoldDB" id="A0AAV7KQW8"/>
<accession>A0AAV7KQW8</accession>
<evidence type="ECO:0000313" key="1">
    <source>
        <dbReference type="EMBL" id="KAJ1081831.1"/>
    </source>
</evidence>
<proteinExistence type="predicted"/>
<sequence length="96" mass="10014">MLRRAPSGDGPTRRRIGPSHLWVLGLPRRVWRAEAHVTKSGGLLGCSPWPEKLSGPAGGAPGQRTSYAGVMGGALSKAVRCHVRPTAAAQRGGHTA</sequence>
<organism evidence="1 2">
    <name type="scientific">Pleurodeles waltl</name>
    <name type="common">Iberian ribbed newt</name>
    <dbReference type="NCBI Taxonomy" id="8319"/>
    <lineage>
        <taxon>Eukaryota</taxon>
        <taxon>Metazoa</taxon>
        <taxon>Chordata</taxon>
        <taxon>Craniata</taxon>
        <taxon>Vertebrata</taxon>
        <taxon>Euteleostomi</taxon>
        <taxon>Amphibia</taxon>
        <taxon>Batrachia</taxon>
        <taxon>Caudata</taxon>
        <taxon>Salamandroidea</taxon>
        <taxon>Salamandridae</taxon>
        <taxon>Pleurodelinae</taxon>
        <taxon>Pleurodeles</taxon>
    </lineage>
</organism>
<keyword evidence="2" id="KW-1185">Reference proteome</keyword>
<comment type="caution">
    <text evidence="1">The sequence shown here is derived from an EMBL/GenBank/DDBJ whole genome shotgun (WGS) entry which is preliminary data.</text>
</comment>
<gene>
    <name evidence="1" type="ORF">NDU88_002004</name>
</gene>
<dbReference type="EMBL" id="JANPWB010000016">
    <property type="protein sequence ID" value="KAJ1081831.1"/>
    <property type="molecule type" value="Genomic_DNA"/>
</dbReference>
<name>A0AAV7KQW8_PLEWA</name>
<dbReference type="Proteomes" id="UP001066276">
    <property type="component" value="Chromosome 12"/>
</dbReference>
<protein>
    <submittedName>
        <fullName evidence="1">Uncharacterized protein</fullName>
    </submittedName>
</protein>
<reference evidence="1" key="1">
    <citation type="journal article" date="2022" name="bioRxiv">
        <title>Sequencing and chromosome-scale assembly of the giantPleurodeles waltlgenome.</title>
        <authorList>
            <person name="Brown T."/>
            <person name="Elewa A."/>
            <person name="Iarovenko S."/>
            <person name="Subramanian E."/>
            <person name="Araus A.J."/>
            <person name="Petzold A."/>
            <person name="Susuki M."/>
            <person name="Suzuki K.-i.T."/>
            <person name="Hayashi T."/>
            <person name="Toyoda A."/>
            <person name="Oliveira C."/>
            <person name="Osipova E."/>
            <person name="Leigh N.D."/>
            <person name="Simon A."/>
            <person name="Yun M.H."/>
        </authorList>
    </citation>
    <scope>NUCLEOTIDE SEQUENCE</scope>
    <source>
        <strain evidence="1">20211129_DDA</strain>
        <tissue evidence="1">Liver</tissue>
    </source>
</reference>
<evidence type="ECO:0000313" key="2">
    <source>
        <dbReference type="Proteomes" id="UP001066276"/>
    </source>
</evidence>